<evidence type="ECO:0000313" key="1">
    <source>
        <dbReference type="EMBL" id="XRI73714.1"/>
    </source>
</evidence>
<keyword evidence="1" id="KW-0808">Transferase</keyword>
<reference evidence="1 2" key="1">
    <citation type="journal article" date="2021" name="ISME J.">
        <title>Genomic evolution of the class Acidithiobacillia: deep-branching Proteobacteria living in extreme acidic conditions.</title>
        <authorList>
            <person name="Moya-Beltran A."/>
            <person name="Beard S."/>
            <person name="Rojas-Villalobos C."/>
            <person name="Issotta F."/>
            <person name="Gallardo Y."/>
            <person name="Ulloa R."/>
            <person name="Giaveno A."/>
            <person name="Degli Esposti M."/>
            <person name="Johnson D.B."/>
            <person name="Quatrini R."/>
        </authorList>
    </citation>
    <scope>NUCLEOTIDE SEQUENCE [LARGE SCALE GENOMIC DNA]</scope>
    <source>
        <strain evidence="1 2">GG1-14</strain>
    </source>
</reference>
<dbReference type="EC" id="2.7.7.65" evidence="1"/>
<dbReference type="Proteomes" id="UP001195965">
    <property type="component" value="Chromosome"/>
</dbReference>
<name>A0ACD5HFR2_9PROT</name>
<organism evidence="1 2">
    <name type="scientific">Acidithiobacillus montserratensis</name>
    <dbReference type="NCBI Taxonomy" id="2729135"/>
    <lineage>
        <taxon>Bacteria</taxon>
        <taxon>Pseudomonadati</taxon>
        <taxon>Pseudomonadota</taxon>
        <taxon>Acidithiobacillia</taxon>
        <taxon>Acidithiobacillales</taxon>
        <taxon>Acidithiobacillaceae</taxon>
        <taxon>Acidithiobacillus</taxon>
    </lineage>
</organism>
<accession>A0ACD5HFR2</accession>
<evidence type="ECO:0000313" key="2">
    <source>
        <dbReference type="Proteomes" id="UP001195965"/>
    </source>
</evidence>
<gene>
    <name evidence="1" type="ORF">HHS34_000580</name>
</gene>
<protein>
    <submittedName>
        <fullName evidence="1">Diguanylate cyclase</fullName>
        <ecNumber evidence="1">2.7.7.65</ecNumber>
    </submittedName>
</protein>
<keyword evidence="2" id="KW-1185">Reference proteome</keyword>
<dbReference type="EMBL" id="CP127526">
    <property type="protein sequence ID" value="XRI73714.1"/>
    <property type="molecule type" value="Genomic_DNA"/>
</dbReference>
<proteinExistence type="predicted"/>
<keyword evidence="1" id="KW-0548">Nucleotidyltransferase</keyword>
<sequence length="633" mass="72045">MGLLFIALWSWRYVDARASFHQELRYRGEIALRSIADQLASNLDGHFHDLTFFRRSLLELNDHPLVLTPGKKAAMRAFQKTHSGIVAINMLDRRAKKIIWSSSEQWSTPLLQAGAFTQLKRNPDYLVGQPVLSLPDKVWVMPMREHLLNRQGQVTGYIGSPFRLSQLKNIHTPADMDIQIMGAGQIPVAFWRRGVWQNPAPQERWAGNSLQVAVPGYPWTASARWSPEMISSQFWQQNVWQGLPFVIILCVLLLLDRLSVGFLRQLLDLRQYQQAALLTQQSLLVLAEPEAMYARLVQDIVHETRATAAWLMMPDHKTGFWQLMALEADGIDLQESLQVWFSAWSPNGLRDEHFLPARVLRSGRAEEFRFSEALVGSPELPENRPALRRLHSMIAYPIYTQDDEQQLVLIVASAATRHFSQPLKMLIGQLASSMGLTLTLWRRHHDLTNAEAEIRKIAFYDSLTGLANRRLFNEQLAKALTLTCASGQAVALGILDVDDFKGVNDQYGHDAGDALLVIIARRLEEALRASDCVARWGGDEFVLLFEGLPSRRVLEEVLARLERIMDSPAKLSDRALLPLRISLGVCFCENLSQLKNQDDLFRCADQALYAMKAQKRTRDHFWMVHDLDDRVTD</sequence>